<dbReference type="Pfam" id="PF03732">
    <property type="entry name" value="Retrotrans_gag"/>
    <property type="match status" value="1"/>
</dbReference>
<feature type="domain" description="Retrotransposon gag" evidence="1">
    <location>
        <begin position="7"/>
        <end position="73"/>
    </location>
</feature>
<organism evidence="2 3">
    <name type="scientific">Linum trigynum</name>
    <dbReference type="NCBI Taxonomy" id="586398"/>
    <lineage>
        <taxon>Eukaryota</taxon>
        <taxon>Viridiplantae</taxon>
        <taxon>Streptophyta</taxon>
        <taxon>Embryophyta</taxon>
        <taxon>Tracheophyta</taxon>
        <taxon>Spermatophyta</taxon>
        <taxon>Magnoliopsida</taxon>
        <taxon>eudicotyledons</taxon>
        <taxon>Gunneridae</taxon>
        <taxon>Pentapetalae</taxon>
        <taxon>rosids</taxon>
        <taxon>fabids</taxon>
        <taxon>Malpighiales</taxon>
        <taxon>Linaceae</taxon>
        <taxon>Linum</taxon>
    </lineage>
</organism>
<evidence type="ECO:0000313" key="3">
    <source>
        <dbReference type="Proteomes" id="UP001497516"/>
    </source>
</evidence>
<dbReference type="Proteomes" id="UP001497516">
    <property type="component" value="Chromosome 6"/>
</dbReference>
<proteinExistence type="predicted"/>
<name>A0AAV2F9Q4_9ROSI</name>
<accession>A0AAV2F9Q4</accession>
<gene>
    <name evidence="2" type="ORF">LTRI10_LOCUS35220</name>
</gene>
<evidence type="ECO:0000313" key="2">
    <source>
        <dbReference type="EMBL" id="CAL1394737.1"/>
    </source>
</evidence>
<evidence type="ECO:0000259" key="1">
    <source>
        <dbReference type="Pfam" id="PF03732"/>
    </source>
</evidence>
<reference evidence="2 3" key="1">
    <citation type="submission" date="2024-04" db="EMBL/GenBank/DDBJ databases">
        <authorList>
            <person name="Fracassetti M."/>
        </authorList>
    </citation>
    <scope>NUCLEOTIDE SEQUENCE [LARGE SCALE GENOMIC DNA]</scope>
</reference>
<keyword evidence="3" id="KW-1185">Reference proteome</keyword>
<dbReference type="EMBL" id="OZ034819">
    <property type="protein sequence ID" value="CAL1394737.1"/>
    <property type="molecule type" value="Genomic_DNA"/>
</dbReference>
<protein>
    <recommendedName>
        <fullName evidence="1">Retrotransposon gag domain-containing protein</fullName>
    </recommendedName>
</protein>
<sequence length="178" mass="20528">MEASREVVTWERFKEELWSRFEPAGKGASEENLMNLRQAGPVDEHKLEFEKLTYHCRGWHVSTLINAYLAGLKSAIAGGVRQFQPEWLREAFRLVKGREEELEDMRLGLEAPVGNVATPARAPPYVPFGVIKRTPAEIARRRRDGMCFNYDERFTIDHHCPGHELFLMVGDFPDDVRE</sequence>
<dbReference type="AlphaFoldDB" id="A0AAV2F9Q4"/>
<dbReference type="InterPro" id="IPR005162">
    <property type="entry name" value="Retrotrans_gag_dom"/>
</dbReference>